<comment type="subcellular location">
    <subcellularLocation>
        <location evidence="1">Membrane</location>
        <topology evidence="1">Multi-pass membrane protein</topology>
    </subcellularLocation>
</comment>
<evidence type="ECO:0000256" key="8">
    <source>
        <dbReference type="ARBA" id="ARBA00023303"/>
    </source>
</evidence>
<reference evidence="10" key="1">
    <citation type="journal article" date="2019" name="Science">
        <title>Mutation of a bHLH transcription factor allowed almond domestication.</title>
        <authorList>
            <person name="Sanchez-Perez R."/>
            <person name="Pavan S."/>
            <person name="Mazzeo R."/>
            <person name="Moldovan C."/>
            <person name="Aiese Cigliano R."/>
            <person name="Del Cueto J."/>
            <person name="Ricciardi F."/>
            <person name="Lotti C."/>
            <person name="Ricciardi L."/>
            <person name="Dicenta F."/>
            <person name="Lopez-Marques R.L."/>
            <person name="Lindberg Moller B."/>
        </authorList>
    </citation>
    <scope>NUCLEOTIDE SEQUENCE</scope>
</reference>
<evidence type="ECO:0000256" key="2">
    <source>
        <dbReference type="ARBA" id="ARBA00007079"/>
    </source>
</evidence>
<dbReference type="InterPro" id="IPR020966">
    <property type="entry name" value="ALMT"/>
</dbReference>
<dbReference type="EMBL" id="AP019302">
    <property type="protein sequence ID" value="BBH05322.1"/>
    <property type="molecule type" value="Genomic_DNA"/>
</dbReference>
<evidence type="ECO:0000256" key="3">
    <source>
        <dbReference type="ARBA" id="ARBA00022448"/>
    </source>
</evidence>
<evidence type="ECO:0000313" key="10">
    <source>
        <dbReference type="EMBL" id="BBH05322.1"/>
    </source>
</evidence>
<evidence type="ECO:0000256" key="4">
    <source>
        <dbReference type="ARBA" id="ARBA00022692"/>
    </source>
</evidence>
<keyword evidence="3" id="KW-0813">Transport</keyword>
<keyword evidence="7 9" id="KW-0472">Membrane</keyword>
<proteinExistence type="inferred from homology"/>
<evidence type="ECO:0000256" key="9">
    <source>
        <dbReference type="SAM" id="Phobius"/>
    </source>
</evidence>
<feature type="transmembrane region" description="Helical" evidence="9">
    <location>
        <begin position="575"/>
        <end position="597"/>
    </location>
</feature>
<feature type="transmembrane region" description="Helical" evidence="9">
    <location>
        <begin position="490"/>
        <end position="507"/>
    </location>
</feature>
<name>A0A4Y1RLU0_PRUDU</name>
<gene>
    <name evidence="10" type="ORF">Prudu_016676</name>
</gene>
<feature type="transmembrane region" description="Helical" evidence="9">
    <location>
        <begin position="545"/>
        <end position="563"/>
    </location>
</feature>
<feature type="transmembrane region" description="Helical" evidence="9">
    <location>
        <begin position="112"/>
        <end position="131"/>
    </location>
</feature>
<keyword evidence="6" id="KW-0406">Ion transport</keyword>
<keyword evidence="8" id="KW-0407">Ion channel</keyword>
<dbReference type="AlphaFoldDB" id="A0A4Y1RLU0"/>
<comment type="similarity">
    <text evidence="2">Belongs to the aromatic acid exporter (TC 2.A.85) family.</text>
</comment>
<dbReference type="GO" id="GO:0015743">
    <property type="term" value="P:malate transport"/>
    <property type="evidence" value="ECO:0007669"/>
    <property type="project" value="InterPro"/>
</dbReference>
<evidence type="ECO:0000256" key="6">
    <source>
        <dbReference type="ARBA" id="ARBA00023065"/>
    </source>
</evidence>
<dbReference type="Pfam" id="PF11744">
    <property type="entry name" value="ALMT"/>
    <property type="match status" value="3"/>
</dbReference>
<feature type="transmembrane region" description="Helical" evidence="9">
    <location>
        <begin position="513"/>
        <end position="533"/>
    </location>
</feature>
<evidence type="ECO:0000256" key="1">
    <source>
        <dbReference type="ARBA" id="ARBA00004141"/>
    </source>
</evidence>
<keyword evidence="4 9" id="KW-0812">Transmembrane</keyword>
<feature type="transmembrane region" description="Helical" evidence="9">
    <location>
        <begin position="29"/>
        <end position="48"/>
    </location>
</feature>
<evidence type="ECO:0000256" key="7">
    <source>
        <dbReference type="ARBA" id="ARBA00023136"/>
    </source>
</evidence>
<keyword evidence="5 9" id="KW-1133">Transmembrane helix</keyword>
<dbReference type="GO" id="GO:0034220">
    <property type="term" value="P:monoatomic ion transmembrane transport"/>
    <property type="evidence" value="ECO:0007669"/>
    <property type="project" value="UniProtKB-KW"/>
</dbReference>
<accession>A0A4Y1RLU0</accession>
<dbReference type="GO" id="GO:0016020">
    <property type="term" value="C:membrane"/>
    <property type="evidence" value="ECO:0007669"/>
    <property type="project" value="UniProtKB-SubCell"/>
</dbReference>
<feature type="transmembrane region" description="Helical" evidence="9">
    <location>
        <begin position="54"/>
        <end position="74"/>
    </location>
</feature>
<protein>
    <submittedName>
        <fullName evidence="10">Aluminium activated malate transporter family protein</fullName>
    </submittedName>
</protein>
<feature type="transmembrane region" description="Helical" evidence="9">
    <location>
        <begin position="465"/>
        <end position="483"/>
    </location>
</feature>
<feature type="transmembrane region" description="Helical" evidence="9">
    <location>
        <begin position="434"/>
        <end position="453"/>
    </location>
</feature>
<sequence>MMTLDEVMGEDSWVCLEAQELGKDDPRRIIHSFKMGLALTLVSIFYYFKPLYEGFGLAAMWAILTVVVVFEFTVGSTLGRGLNRMLATLTAAALGIGAHRLATLSGETGEPILIALFVFIIAGIVTFLRFIPKLRQEVIEMAFERLSTIVIGSCTSVIVCIFICPVWIGVDLHNQIATNIEKLGNFLEGYGEEYFKVSEEGQPRDKSSILDGYKSVLSSSSKEETMANLARWEPRHGKFRFRHPWKQYLKVGSITRQCAFKLEALNSYLISEIQSPPEVRSIIQEASTAVSSECGKALKELASALRKMTKSSAAEPHIATSKDAAENLKSVIRSSLSKHDDILQIIPAGAVASLLCEVVKCTEEIADAAHKLATSSLSQPLHTEIKMASEAVRDQNNRNEGENRDPGFCGKLMNKVVEFPRKLKKLGQDDPRRIVHSLKVGLAVLLVSLLYYFQPLYDGLGATAMWAVLTVVVVFEFSVGATLGRGLNRILATFLAGALGFGVHHLANLSGETAHPILIGVFVFLLAASVTFLRFFPRLKARYDYGLLIFILTFCLISVSGYRDEEILEMAHKRVSTILIGAFTAVFVCVLICPVWAGDDLHNSVANNIEKLGSFLEGFGDEYFKVVGNTESNKALLQGYSSVLNSKQSEESQVEPRHGKFRYRHPWKHYLKIGTLTRQCAYRIDTLNGYLNSEIQTPLNIQSNKVQELCMKMSSESGKALKELAWALKTMTKPCSAASCHITKSRAAANNLKSLLKTSAALLGSEGIHLLDIVPAITVASLLSDVVSYAEQIEKSIHELSSNK</sequence>
<evidence type="ECO:0000256" key="5">
    <source>
        <dbReference type="ARBA" id="ARBA00022989"/>
    </source>
</evidence>
<dbReference type="PANTHER" id="PTHR31086">
    <property type="entry name" value="ALUMINUM-ACTIVATED MALATE TRANSPORTER 10"/>
    <property type="match status" value="1"/>
</dbReference>
<organism evidence="10">
    <name type="scientific">Prunus dulcis</name>
    <name type="common">Almond</name>
    <name type="synonym">Amygdalus dulcis</name>
    <dbReference type="NCBI Taxonomy" id="3755"/>
    <lineage>
        <taxon>Eukaryota</taxon>
        <taxon>Viridiplantae</taxon>
        <taxon>Streptophyta</taxon>
        <taxon>Embryophyta</taxon>
        <taxon>Tracheophyta</taxon>
        <taxon>Spermatophyta</taxon>
        <taxon>Magnoliopsida</taxon>
        <taxon>eudicotyledons</taxon>
        <taxon>Gunneridae</taxon>
        <taxon>Pentapetalae</taxon>
        <taxon>rosids</taxon>
        <taxon>fabids</taxon>
        <taxon>Rosales</taxon>
        <taxon>Rosaceae</taxon>
        <taxon>Amygdaloideae</taxon>
        <taxon>Amygdaleae</taxon>
        <taxon>Prunus</taxon>
    </lineage>
</organism>